<evidence type="ECO:0000313" key="2">
    <source>
        <dbReference type="Proteomes" id="UP000003294"/>
    </source>
</evidence>
<evidence type="ECO:0000313" key="1">
    <source>
        <dbReference type="EMBL" id="EEZ72196.1"/>
    </source>
</evidence>
<sequence length="108" mass="11994">MQYMESGFFIPNCAIEGGGSLYAGYPFKTFLRRVNPPNTCPLLLIVLMVCLVSVHKNRQLENGPFPVKRLRRYVAQSECHAYSPICASGVILKKIYRLFAGASPVLGV</sequence>
<gene>
    <name evidence="1" type="ORF">NEICINOT_03596</name>
</gene>
<dbReference type="Proteomes" id="UP000003294">
    <property type="component" value="Unassembled WGS sequence"/>
</dbReference>
<accession>D0W1S0</accession>
<proteinExistence type="predicted"/>
<protein>
    <submittedName>
        <fullName evidence="1">Uncharacterized protein</fullName>
    </submittedName>
</protein>
<dbReference type="STRING" id="546262.NEICINOT_03596"/>
<name>D0W1S0_NEICI</name>
<dbReference type="EMBL" id="ACDY02000003">
    <property type="protein sequence ID" value="EEZ72196.1"/>
    <property type="molecule type" value="Genomic_DNA"/>
</dbReference>
<reference evidence="1 2" key="1">
    <citation type="submission" date="2009-10" db="EMBL/GenBank/DDBJ databases">
        <authorList>
            <person name="Weinstock G."/>
            <person name="Sodergren E."/>
            <person name="Clifton S."/>
            <person name="Fulton L."/>
            <person name="Fulton B."/>
            <person name="Courtney L."/>
            <person name="Fronick C."/>
            <person name="Harrison M."/>
            <person name="Strong C."/>
            <person name="Farmer C."/>
            <person name="Delahaunty K."/>
            <person name="Markovic C."/>
            <person name="Hall O."/>
            <person name="Minx P."/>
            <person name="Tomlinson C."/>
            <person name="Mitreva M."/>
            <person name="Nelson J."/>
            <person name="Hou S."/>
            <person name="Wollam A."/>
            <person name="Pepin K.H."/>
            <person name="Johnson M."/>
            <person name="Bhonagiri V."/>
            <person name="Nash W.E."/>
            <person name="Warren W."/>
            <person name="Chinwalla A."/>
            <person name="Mardis E.R."/>
            <person name="Wilson R.K."/>
        </authorList>
    </citation>
    <scope>NUCLEOTIDE SEQUENCE [LARGE SCALE GENOMIC DNA]</scope>
    <source>
        <strain evidence="1 2">ATCC 14685</strain>
    </source>
</reference>
<dbReference type="AlphaFoldDB" id="D0W1S0"/>
<organism evidence="1 2">
    <name type="scientific">Neisseria cinerea ATCC 14685</name>
    <dbReference type="NCBI Taxonomy" id="546262"/>
    <lineage>
        <taxon>Bacteria</taxon>
        <taxon>Pseudomonadati</taxon>
        <taxon>Pseudomonadota</taxon>
        <taxon>Betaproteobacteria</taxon>
        <taxon>Neisseriales</taxon>
        <taxon>Neisseriaceae</taxon>
        <taxon>Neisseria</taxon>
    </lineage>
</organism>
<comment type="caution">
    <text evidence="1">The sequence shown here is derived from an EMBL/GenBank/DDBJ whole genome shotgun (WGS) entry which is preliminary data.</text>
</comment>